<proteinExistence type="predicted"/>
<dbReference type="AlphaFoldDB" id="A0AAW5KU13"/>
<sequence>MSKGDNLAFSGGNEIIVRGIQRGSTTIEEMTNAKIILKKDANGKFILTGYPN</sequence>
<evidence type="ECO:0000313" key="1">
    <source>
        <dbReference type="EMBL" id="MCQ6284472.1"/>
    </source>
</evidence>
<accession>A0AAW5KU13</accession>
<dbReference type="EMBL" id="JANHEB010000006">
    <property type="protein sequence ID" value="MCQ6284472.1"/>
    <property type="molecule type" value="Genomic_DNA"/>
</dbReference>
<gene>
    <name evidence="1" type="ORF">NPM19_07315</name>
</gene>
<evidence type="ECO:0000313" key="2">
    <source>
        <dbReference type="Proteomes" id="UP001204643"/>
    </source>
</evidence>
<dbReference type="Proteomes" id="UP001204643">
    <property type="component" value="Unassembled WGS sequence"/>
</dbReference>
<reference evidence="1" key="1">
    <citation type="submission" date="2022-07" db="EMBL/GenBank/DDBJ databases">
        <title>Identification and characterization of Bacillus thuringiensis and other Bacillus cereus group isolates from spinach by whole genome sequencing.</title>
        <authorList>
            <person name="Zao X."/>
            <person name="Zervas A."/>
            <person name="Hendriks M."/>
            <person name="Rajkovic A."/>
            <person name="Van Overbeek L."/>
            <person name="Hendriksen N.B."/>
            <person name="Uyttendaele M."/>
        </authorList>
    </citation>
    <scope>NUCLEOTIDE SEQUENCE</scope>
    <source>
        <strain evidence="1">781001F-1</strain>
    </source>
</reference>
<organism evidence="1 2">
    <name type="scientific">Bacillus cereus</name>
    <dbReference type="NCBI Taxonomy" id="1396"/>
    <lineage>
        <taxon>Bacteria</taxon>
        <taxon>Bacillati</taxon>
        <taxon>Bacillota</taxon>
        <taxon>Bacilli</taxon>
        <taxon>Bacillales</taxon>
        <taxon>Bacillaceae</taxon>
        <taxon>Bacillus</taxon>
        <taxon>Bacillus cereus group</taxon>
    </lineage>
</organism>
<name>A0AAW5KU13_BACCE</name>
<protein>
    <submittedName>
        <fullName evidence="1">Uncharacterized protein</fullName>
    </submittedName>
</protein>
<comment type="caution">
    <text evidence="1">The sequence shown here is derived from an EMBL/GenBank/DDBJ whole genome shotgun (WGS) entry which is preliminary data.</text>
</comment>